<dbReference type="Proteomes" id="UP001174909">
    <property type="component" value="Unassembled WGS sequence"/>
</dbReference>
<evidence type="ECO:0000313" key="2">
    <source>
        <dbReference type="Proteomes" id="UP001174909"/>
    </source>
</evidence>
<feature type="non-terminal residue" evidence="1">
    <location>
        <position position="55"/>
    </location>
</feature>
<evidence type="ECO:0000313" key="1">
    <source>
        <dbReference type="EMBL" id="CAI8037261.1"/>
    </source>
</evidence>
<name>A0AA35SY95_GEOBA</name>
<organism evidence="1 2">
    <name type="scientific">Geodia barretti</name>
    <name type="common">Barrett's horny sponge</name>
    <dbReference type="NCBI Taxonomy" id="519541"/>
    <lineage>
        <taxon>Eukaryota</taxon>
        <taxon>Metazoa</taxon>
        <taxon>Porifera</taxon>
        <taxon>Demospongiae</taxon>
        <taxon>Heteroscleromorpha</taxon>
        <taxon>Tetractinellida</taxon>
        <taxon>Astrophorina</taxon>
        <taxon>Geodiidae</taxon>
        <taxon>Geodia</taxon>
    </lineage>
</organism>
<gene>
    <name evidence="1" type="ORF">GBAR_LOCUS20825</name>
</gene>
<comment type="caution">
    <text evidence="1">The sequence shown here is derived from an EMBL/GenBank/DDBJ whole genome shotgun (WGS) entry which is preliminary data.</text>
</comment>
<dbReference type="EMBL" id="CASHTH010002918">
    <property type="protein sequence ID" value="CAI8037261.1"/>
    <property type="molecule type" value="Genomic_DNA"/>
</dbReference>
<reference evidence="1" key="1">
    <citation type="submission" date="2023-03" db="EMBL/GenBank/DDBJ databases">
        <authorList>
            <person name="Steffen K."/>
            <person name="Cardenas P."/>
        </authorList>
    </citation>
    <scope>NUCLEOTIDE SEQUENCE</scope>
</reference>
<accession>A0AA35SY95</accession>
<protein>
    <submittedName>
        <fullName evidence="1">Uncharacterized protein</fullName>
    </submittedName>
</protein>
<sequence>WTHSLYIAVNVYAWFSERGMTGRQIYCAGRVVKVWRRGSTGIVPSLRPHDVGDIQ</sequence>
<dbReference type="AlphaFoldDB" id="A0AA35SY95"/>
<proteinExistence type="predicted"/>
<keyword evidence="2" id="KW-1185">Reference proteome</keyword>